<feature type="coiled-coil region" evidence="9">
    <location>
        <begin position="326"/>
        <end position="353"/>
    </location>
</feature>
<organism evidence="13 14">
    <name type="scientific">Allocoleopsis franciscana PCC 7113</name>
    <dbReference type="NCBI Taxonomy" id="1173027"/>
    <lineage>
        <taxon>Bacteria</taxon>
        <taxon>Bacillati</taxon>
        <taxon>Cyanobacteriota</taxon>
        <taxon>Cyanophyceae</taxon>
        <taxon>Coleofasciculales</taxon>
        <taxon>Coleofasciculaceae</taxon>
        <taxon>Allocoleopsis</taxon>
        <taxon>Allocoleopsis franciscana</taxon>
    </lineage>
</organism>
<keyword evidence="4" id="KW-0812">Transmembrane</keyword>
<feature type="domain" description="Polysaccharide chain length determinant N-terminal" evidence="11">
    <location>
        <begin position="9"/>
        <end position="93"/>
    </location>
</feature>
<evidence type="ECO:0000313" key="13">
    <source>
        <dbReference type="EMBL" id="AFZ16491.1"/>
    </source>
</evidence>
<reference evidence="13 14" key="1">
    <citation type="submission" date="2012-06" db="EMBL/GenBank/DDBJ databases">
        <title>Finished chromosome of genome of Microcoleus sp. PCC 7113.</title>
        <authorList>
            <consortium name="US DOE Joint Genome Institute"/>
            <person name="Gugger M."/>
            <person name="Coursin T."/>
            <person name="Rippka R."/>
            <person name="Tandeau De Marsac N."/>
            <person name="Huntemann M."/>
            <person name="Wei C.-L."/>
            <person name="Han J."/>
            <person name="Detter J.C."/>
            <person name="Han C."/>
            <person name="Tapia R."/>
            <person name="Chen A."/>
            <person name="Kyrpides N."/>
            <person name="Mavromatis K."/>
            <person name="Markowitz V."/>
            <person name="Szeto E."/>
            <person name="Ivanova N."/>
            <person name="Pagani I."/>
            <person name="Pati A."/>
            <person name="Goodwin L."/>
            <person name="Nordberg H.P."/>
            <person name="Cantor M.N."/>
            <person name="Hua S.X."/>
            <person name="Woyke T."/>
            <person name="Kerfeld C.A."/>
        </authorList>
    </citation>
    <scope>NUCLEOTIDE SEQUENCE [LARGE SCALE GENOMIC DNA]</scope>
    <source>
        <strain evidence="13 14">PCC 7113</strain>
    </source>
</reference>
<keyword evidence="8" id="KW-0472">Membrane</keyword>
<feature type="coiled-coil region" evidence="9">
    <location>
        <begin position="136"/>
        <end position="189"/>
    </location>
</feature>
<evidence type="ECO:0000313" key="14">
    <source>
        <dbReference type="Proteomes" id="UP000010471"/>
    </source>
</evidence>
<gene>
    <name evidence="13" type="ORF">Mic7113_0575</name>
</gene>
<evidence type="ECO:0000256" key="2">
    <source>
        <dbReference type="ARBA" id="ARBA00006683"/>
    </source>
</evidence>
<evidence type="ECO:0000256" key="7">
    <source>
        <dbReference type="ARBA" id="ARBA00022989"/>
    </source>
</evidence>
<keyword evidence="14" id="KW-1185">Reference proteome</keyword>
<evidence type="ECO:0000256" key="1">
    <source>
        <dbReference type="ARBA" id="ARBA00004651"/>
    </source>
</evidence>
<evidence type="ECO:0000256" key="6">
    <source>
        <dbReference type="ARBA" id="ARBA00022840"/>
    </source>
</evidence>
<name>K9W9J7_9CYAN</name>
<evidence type="ECO:0000259" key="12">
    <source>
        <dbReference type="Pfam" id="PF13807"/>
    </source>
</evidence>
<dbReference type="GO" id="GO:0005886">
    <property type="term" value="C:plasma membrane"/>
    <property type="evidence" value="ECO:0007669"/>
    <property type="project" value="UniProtKB-SubCell"/>
</dbReference>
<dbReference type="RefSeq" id="WP_015180655.1">
    <property type="nucleotide sequence ID" value="NC_019738.1"/>
</dbReference>
<evidence type="ECO:0000256" key="9">
    <source>
        <dbReference type="SAM" id="Coils"/>
    </source>
</evidence>
<dbReference type="Pfam" id="PF02706">
    <property type="entry name" value="Wzz"/>
    <property type="match status" value="1"/>
</dbReference>
<keyword evidence="6" id="KW-0067">ATP-binding</keyword>
<dbReference type="PANTHER" id="PTHR32309:SF13">
    <property type="entry name" value="FERRIC ENTEROBACTIN TRANSPORT PROTEIN FEPE"/>
    <property type="match status" value="1"/>
</dbReference>
<dbReference type="Gene3D" id="3.40.50.300">
    <property type="entry name" value="P-loop containing nucleotide triphosphate hydrolases"/>
    <property type="match status" value="1"/>
</dbReference>
<dbReference type="InterPro" id="IPR027417">
    <property type="entry name" value="P-loop_NTPase"/>
</dbReference>
<dbReference type="InterPro" id="IPR050445">
    <property type="entry name" value="Bact_polysacc_biosynth/exp"/>
</dbReference>
<dbReference type="AlphaFoldDB" id="K9W9J7"/>
<dbReference type="Pfam" id="PF13807">
    <property type="entry name" value="GNVR"/>
    <property type="match status" value="1"/>
</dbReference>
<proteinExistence type="inferred from homology"/>
<keyword evidence="9" id="KW-0175">Coiled coil</keyword>
<keyword evidence="5" id="KW-0547">Nucleotide-binding</keyword>
<dbReference type="PANTHER" id="PTHR32309">
    <property type="entry name" value="TYROSINE-PROTEIN KINASE"/>
    <property type="match status" value="1"/>
</dbReference>
<dbReference type="Proteomes" id="UP000010471">
    <property type="component" value="Chromosome"/>
</dbReference>
<dbReference type="EMBL" id="CP003630">
    <property type="protein sequence ID" value="AFZ16491.1"/>
    <property type="molecule type" value="Genomic_DNA"/>
</dbReference>
<feature type="domain" description="CobQ/CobB/MinD/ParA nucleotide binding" evidence="10">
    <location>
        <begin position="506"/>
        <end position="670"/>
    </location>
</feature>
<evidence type="ECO:0000259" key="10">
    <source>
        <dbReference type="Pfam" id="PF01656"/>
    </source>
</evidence>
<dbReference type="OrthoDB" id="570358at2"/>
<dbReference type="InterPro" id="IPR003856">
    <property type="entry name" value="LPS_length_determ_N"/>
</dbReference>
<feature type="coiled-coil region" evidence="9">
    <location>
        <begin position="253"/>
        <end position="301"/>
    </location>
</feature>
<evidence type="ECO:0000256" key="3">
    <source>
        <dbReference type="ARBA" id="ARBA00022475"/>
    </source>
</evidence>
<accession>K9W9J7</accession>
<keyword evidence="3" id="KW-1003">Cell membrane</keyword>
<dbReference type="CDD" id="cd05387">
    <property type="entry name" value="BY-kinase"/>
    <property type="match status" value="1"/>
</dbReference>
<sequence length="685" mass="74744">MGKVAAIATRHWKSLFILNLLVIAATAGKLATSPKVWTATAQLILPQKSGNLDANLGTLGSLRNGDPGFSSEVNPLKVQASILTSDALLEQVLVSDPQKTKFSRLAKYKRLFQVKPQEQSTIISLAVSGSTPELAKGRANNLLQVYQQRLNQLRQADSASRKQFSQKELNQAKARLDQAQRAVAQWKQSTGLVNSEAQTQGIVTTINNLTSVQAQALAQAQASENRIQVLSSRLSLTPNQAIRSLGLGENQNYQFVRNKLAEVDANLVKLRATFTDNHPAVRKLISERDELQRQLQGYVAQAAAGTQVDTTVSTNSDGRATLIQQLVLAESEASGQRRQAEQLQNEIQKLSTTLRTFPANQSRLLELQRQVDVAEGIYKGLVAQVQQNNIDAFDTYPNVQVLDPAKVDSKPSGPKRSIIVLSGLMASIIGSIALVLLLESRNPLLSPKDLQATKFPIVVRIPRLRHSNLSWQVGTETEVEFQRLASAISLQPLKDHRLLITSAIMGEGKTTVTLGLARALADLGFRVLLVDGDFRKAELSRRLGYGREVELADAPRFANEVQQPVSLEGGLDLLPTSPKKGKIVELVRRGRFEQSLAVAESANKYDYVLIDSAPVSLTSETALMANVVPNVLFVVRPGTSYSNSVNESLDQLAQHQAQVLGLVINGVEANSKPYAYRSNDSLVKS</sequence>
<keyword evidence="7" id="KW-1133">Transmembrane helix</keyword>
<dbReference type="PATRIC" id="fig|1173027.3.peg.631"/>
<dbReference type="InterPro" id="IPR032807">
    <property type="entry name" value="GNVR"/>
</dbReference>
<evidence type="ECO:0000259" key="11">
    <source>
        <dbReference type="Pfam" id="PF02706"/>
    </source>
</evidence>
<dbReference type="STRING" id="1173027.Mic7113_0575"/>
<comment type="subcellular location">
    <subcellularLocation>
        <location evidence="1">Cell membrane</location>
        <topology evidence="1">Multi-pass membrane protein</topology>
    </subcellularLocation>
</comment>
<dbReference type="HOGENOM" id="CLU_399395_0_0_3"/>
<dbReference type="SUPFAM" id="SSF52540">
    <property type="entry name" value="P-loop containing nucleoside triphosphate hydrolases"/>
    <property type="match status" value="1"/>
</dbReference>
<evidence type="ECO:0000256" key="8">
    <source>
        <dbReference type="ARBA" id="ARBA00023136"/>
    </source>
</evidence>
<dbReference type="GO" id="GO:0004713">
    <property type="term" value="F:protein tyrosine kinase activity"/>
    <property type="evidence" value="ECO:0007669"/>
    <property type="project" value="TreeGrafter"/>
</dbReference>
<protein>
    <submittedName>
        <fullName evidence="13">Uncharacterized protein involved in exopolysaccharide biosynthesis</fullName>
    </submittedName>
</protein>
<dbReference type="InterPro" id="IPR002586">
    <property type="entry name" value="CobQ/CobB/MinD/ParA_Nub-bd_dom"/>
</dbReference>
<dbReference type="KEGG" id="mic:Mic7113_0575"/>
<comment type="similarity">
    <text evidence="2">Belongs to the CpsC/CapA family.</text>
</comment>
<dbReference type="eggNOG" id="COG3206">
    <property type="taxonomic scope" value="Bacteria"/>
</dbReference>
<dbReference type="eggNOG" id="COG0489">
    <property type="taxonomic scope" value="Bacteria"/>
</dbReference>
<evidence type="ECO:0000256" key="5">
    <source>
        <dbReference type="ARBA" id="ARBA00022741"/>
    </source>
</evidence>
<dbReference type="InterPro" id="IPR005702">
    <property type="entry name" value="Wzc-like_C"/>
</dbReference>
<feature type="domain" description="Tyrosine-protein kinase G-rich" evidence="12">
    <location>
        <begin position="361"/>
        <end position="437"/>
    </location>
</feature>
<evidence type="ECO:0000256" key="4">
    <source>
        <dbReference type="ARBA" id="ARBA00022692"/>
    </source>
</evidence>
<dbReference type="Pfam" id="PF01656">
    <property type="entry name" value="CbiA"/>
    <property type="match status" value="1"/>
</dbReference>